<comment type="similarity">
    <text evidence="1">Belongs to the LamB/PxpA family.</text>
</comment>
<keyword evidence="1" id="KW-0547">Nucleotide-binding</keyword>
<dbReference type="PANTHER" id="PTHR30292">
    <property type="entry name" value="UNCHARACTERIZED PROTEIN YBGL-RELATED"/>
    <property type="match status" value="1"/>
</dbReference>
<dbReference type="RefSeq" id="WP_246906375.1">
    <property type="nucleotide sequence ID" value="NZ_JALJRB010000008.1"/>
</dbReference>
<evidence type="ECO:0000256" key="1">
    <source>
        <dbReference type="HAMAP-Rule" id="MF_00691"/>
    </source>
</evidence>
<dbReference type="CDD" id="cd10787">
    <property type="entry name" value="LamB_YcsF_like"/>
    <property type="match status" value="1"/>
</dbReference>
<protein>
    <recommendedName>
        <fullName evidence="1">5-oxoprolinase subunit A</fullName>
        <shortName evidence="1">5-OPase subunit A</shortName>
        <ecNumber evidence="1">3.5.2.9</ecNumber>
    </recommendedName>
    <alternativeName>
        <fullName evidence="1">5-oxoprolinase (ATP-hydrolyzing) subunit A</fullName>
    </alternativeName>
</protein>
<keyword evidence="1" id="KW-0067">ATP-binding</keyword>
<comment type="caution">
    <text evidence="2">The sequence shown here is derived from an EMBL/GenBank/DDBJ whole genome shotgun (WGS) entry which is preliminary data.</text>
</comment>
<organism evidence="2 3">
    <name type="scientific">Desulfatitalea alkaliphila</name>
    <dbReference type="NCBI Taxonomy" id="2929485"/>
    <lineage>
        <taxon>Bacteria</taxon>
        <taxon>Pseudomonadati</taxon>
        <taxon>Thermodesulfobacteriota</taxon>
        <taxon>Desulfobacteria</taxon>
        <taxon>Desulfobacterales</taxon>
        <taxon>Desulfosarcinaceae</taxon>
        <taxon>Desulfatitalea</taxon>
    </lineage>
</organism>
<keyword evidence="3" id="KW-1185">Reference proteome</keyword>
<dbReference type="GO" id="GO:0005524">
    <property type="term" value="F:ATP binding"/>
    <property type="evidence" value="ECO:0007669"/>
    <property type="project" value="UniProtKB-UniRule"/>
</dbReference>
<dbReference type="EMBL" id="JALJRB010000008">
    <property type="protein sequence ID" value="MCJ8500819.1"/>
    <property type="molecule type" value="Genomic_DNA"/>
</dbReference>
<dbReference type="SUPFAM" id="SSF88713">
    <property type="entry name" value="Glycoside hydrolase/deacetylase"/>
    <property type="match status" value="1"/>
</dbReference>
<evidence type="ECO:0000313" key="2">
    <source>
        <dbReference type="EMBL" id="MCJ8500819.1"/>
    </source>
</evidence>
<dbReference type="NCBIfam" id="NF003814">
    <property type="entry name" value="PRK05406.1-3"/>
    <property type="match status" value="1"/>
</dbReference>
<evidence type="ECO:0000313" key="3">
    <source>
        <dbReference type="Proteomes" id="UP001165427"/>
    </source>
</evidence>
<gene>
    <name evidence="1" type="primary">pxpA</name>
    <name evidence="2" type="ORF">MRX98_09575</name>
</gene>
<comment type="subunit">
    <text evidence="1">Forms a complex composed of PxpA, PxpB and PxpC.</text>
</comment>
<dbReference type="Pfam" id="PF03746">
    <property type="entry name" value="LamB_YcsF"/>
    <property type="match status" value="1"/>
</dbReference>
<accession>A0AA41UJ62</accession>
<dbReference type="HAMAP" id="MF_00691">
    <property type="entry name" value="PxpA"/>
    <property type="match status" value="1"/>
</dbReference>
<dbReference type="InterPro" id="IPR011330">
    <property type="entry name" value="Glyco_hydro/deAcase_b/a-brl"/>
</dbReference>
<proteinExistence type="inferred from homology"/>
<keyword evidence="1" id="KW-0378">Hydrolase</keyword>
<dbReference type="InterPro" id="IPR005501">
    <property type="entry name" value="LamB/YcsF/PxpA-like"/>
</dbReference>
<dbReference type="Gene3D" id="3.20.20.370">
    <property type="entry name" value="Glycoside hydrolase/deacetylase"/>
    <property type="match status" value="1"/>
</dbReference>
<dbReference type="GO" id="GO:0017168">
    <property type="term" value="F:5-oxoprolinase (ATP-hydrolyzing) activity"/>
    <property type="evidence" value="ECO:0007669"/>
    <property type="project" value="UniProtKB-UniRule"/>
</dbReference>
<dbReference type="GO" id="GO:0005975">
    <property type="term" value="P:carbohydrate metabolic process"/>
    <property type="evidence" value="ECO:0007669"/>
    <property type="project" value="InterPro"/>
</dbReference>
<sequence length="264" mass="27681">MQKLVDINCDMGESFGAYTIGMDEAVLGHISSANIACGFHAGDPMVLDRTVAMAAAKGVGVGAHPGYPDLMGFGRRNMHCSNAEVRNYLIYQVGAVQAFCRVHGVALQHVKPHGGLYNMAVEDEALARTIAEAVAAVDRGLLLVALAGANAARVRAMAAEVGLQVCFEAFPDRAYTARGTLVSRRKPGAVIEDPQTVAQRALMMAAEGKVVAEDGSVLELTVDTLCVHGDNPAAVNLTGTIRQTLLDAGVGVAPMAEIVRLRDA</sequence>
<dbReference type="EC" id="3.5.2.9" evidence="1"/>
<comment type="function">
    <text evidence="1">Catalyzes the cleavage of 5-oxoproline to form L-glutamate coupled to the hydrolysis of ATP to ADP and inorganic phosphate.</text>
</comment>
<name>A0AA41UJ62_9BACT</name>
<dbReference type="AlphaFoldDB" id="A0AA41UJ62"/>
<comment type="catalytic activity">
    <reaction evidence="1">
        <text>5-oxo-L-proline + ATP + 2 H2O = L-glutamate + ADP + phosphate + H(+)</text>
        <dbReference type="Rhea" id="RHEA:10348"/>
        <dbReference type="ChEBI" id="CHEBI:15377"/>
        <dbReference type="ChEBI" id="CHEBI:15378"/>
        <dbReference type="ChEBI" id="CHEBI:29985"/>
        <dbReference type="ChEBI" id="CHEBI:30616"/>
        <dbReference type="ChEBI" id="CHEBI:43474"/>
        <dbReference type="ChEBI" id="CHEBI:58402"/>
        <dbReference type="ChEBI" id="CHEBI:456216"/>
        <dbReference type="EC" id="3.5.2.9"/>
    </reaction>
</comment>
<dbReference type="Proteomes" id="UP001165427">
    <property type="component" value="Unassembled WGS sequence"/>
</dbReference>
<dbReference type="PANTHER" id="PTHR30292:SF0">
    <property type="entry name" value="5-OXOPROLINASE SUBUNIT A"/>
    <property type="match status" value="1"/>
</dbReference>
<dbReference type="NCBIfam" id="NF003816">
    <property type="entry name" value="PRK05406.1-5"/>
    <property type="match status" value="1"/>
</dbReference>
<reference evidence="2" key="1">
    <citation type="submission" date="2022-04" db="EMBL/GenBank/DDBJ databases">
        <title>Desulfatitalea alkaliphila sp. nov., a novel anaerobic sulfate-reducing bacterium isolated from terrestrial mud volcano, Taman Peninsula, Russia.</title>
        <authorList>
            <person name="Khomyakova M.A."/>
            <person name="Merkel A.Y."/>
            <person name="Slobodkin A.I."/>
        </authorList>
    </citation>
    <scope>NUCLEOTIDE SEQUENCE</scope>
    <source>
        <strain evidence="2">M08but</strain>
    </source>
</reference>